<keyword evidence="2" id="KW-1185">Reference proteome</keyword>
<sequence length="161" mass="17907">MAKPLLINTEATDVNPELPQIRLEEFVIKPLLNENPAVLDNVRLSIRIVANDILIGQTKAVEKELGEARLWRFSDSIDVPSGVPSFLLQVFRENGQLAAERMSSISHNVVHICTRLTEETTSDPVTSYDITDVLGELPSYQVDFIASTSGSFRHSTLVRAF</sequence>
<proteinExistence type="predicted"/>
<dbReference type="RefSeq" id="XP_040765726.1">
    <property type="nucleotide sequence ID" value="XM_040912413.1"/>
</dbReference>
<gene>
    <name evidence="1" type="ORF">LAESUDRAFT_758113</name>
</gene>
<reference evidence="1 2" key="1">
    <citation type="journal article" date="2016" name="Mol. Biol. Evol.">
        <title>Comparative Genomics of Early-Diverging Mushroom-Forming Fungi Provides Insights into the Origins of Lignocellulose Decay Capabilities.</title>
        <authorList>
            <person name="Nagy L.G."/>
            <person name="Riley R."/>
            <person name="Tritt A."/>
            <person name="Adam C."/>
            <person name="Daum C."/>
            <person name="Floudas D."/>
            <person name="Sun H."/>
            <person name="Yadav J.S."/>
            <person name="Pangilinan J."/>
            <person name="Larsson K.H."/>
            <person name="Matsuura K."/>
            <person name="Barry K."/>
            <person name="Labutti K."/>
            <person name="Kuo R."/>
            <person name="Ohm R.A."/>
            <person name="Bhattacharya S.S."/>
            <person name="Shirouzu T."/>
            <person name="Yoshinaga Y."/>
            <person name="Martin F.M."/>
            <person name="Grigoriev I.V."/>
            <person name="Hibbett D.S."/>
        </authorList>
    </citation>
    <scope>NUCLEOTIDE SEQUENCE [LARGE SCALE GENOMIC DNA]</scope>
    <source>
        <strain evidence="1 2">93-53</strain>
    </source>
</reference>
<evidence type="ECO:0000313" key="1">
    <source>
        <dbReference type="EMBL" id="KZT07986.1"/>
    </source>
</evidence>
<dbReference type="InParanoid" id="A0A165EYJ7"/>
<dbReference type="EMBL" id="KV427617">
    <property type="protein sequence ID" value="KZT07986.1"/>
    <property type="molecule type" value="Genomic_DNA"/>
</dbReference>
<organism evidence="1 2">
    <name type="scientific">Laetiporus sulphureus 93-53</name>
    <dbReference type="NCBI Taxonomy" id="1314785"/>
    <lineage>
        <taxon>Eukaryota</taxon>
        <taxon>Fungi</taxon>
        <taxon>Dikarya</taxon>
        <taxon>Basidiomycota</taxon>
        <taxon>Agaricomycotina</taxon>
        <taxon>Agaricomycetes</taxon>
        <taxon>Polyporales</taxon>
        <taxon>Laetiporus</taxon>
    </lineage>
</organism>
<dbReference type="AlphaFoldDB" id="A0A165EYJ7"/>
<accession>A0A165EYJ7</accession>
<evidence type="ECO:0000313" key="2">
    <source>
        <dbReference type="Proteomes" id="UP000076871"/>
    </source>
</evidence>
<name>A0A165EYJ7_9APHY</name>
<dbReference type="Proteomes" id="UP000076871">
    <property type="component" value="Unassembled WGS sequence"/>
</dbReference>
<protein>
    <submittedName>
        <fullName evidence="1">Uncharacterized protein</fullName>
    </submittedName>
</protein>
<dbReference type="GeneID" id="63829441"/>